<dbReference type="InterPro" id="IPR018188">
    <property type="entry name" value="RNase_T2_His_AS_1"/>
</dbReference>
<dbReference type="Pfam" id="PF00445">
    <property type="entry name" value="Ribonuclease_T2"/>
    <property type="match status" value="1"/>
</dbReference>
<dbReference type="InterPro" id="IPR033130">
    <property type="entry name" value="RNase_T2_His_AS_2"/>
</dbReference>
<dbReference type="InterPro" id="IPR036430">
    <property type="entry name" value="RNase_T2-like_sf"/>
</dbReference>
<dbReference type="InterPro" id="IPR001568">
    <property type="entry name" value="RNase_T2-like"/>
</dbReference>
<dbReference type="Gene3D" id="3.90.730.10">
    <property type="entry name" value="Ribonuclease T2-like"/>
    <property type="match status" value="1"/>
</dbReference>
<keyword evidence="3" id="KW-0378">Hydrolase</keyword>
<reference evidence="6 7" key="1">
    <citation type="submission" date="2023-08" db="EMBL/GenBank/DDBJ databases">
        <title>Black Yeasts Isolated from many extreme environments.</title>
        <authorList>
            <person name="Coleine C."/>
            <person name="Stajich J.E."/>
            <person name="Selbmann L."/>
        </authorList>
    </citation>
    <scope>NUCLEOTIDE SEQUENCE [LARGE SCALE GENOMIC DNA]</scope>
    <source>
        <strain evidence="6 7">CCFEE 5910</strain>
    </source>
</reference>
<comment type="similarity">
    <text evidence="1 4">Belongs to the RNase T2 family.</text>
</comment>
<dbReference type="PROSITE" id="PS00531">
    <property type="entry name" value="RNASE_T2_2"/>
    <property type="match status" value="1"/>
</dbReference>
<keyword evidence="7" id="KW-1185">Reference proteome</keyword>
<evidence type="ECO:0000256" key="2">
    <source>
        <dbReference type="ARBA" id="ARBA00012571"/>
    </source>
</evidence>
<keyword evidence="3" id="KW-0540">Nuclease</keyword>
<keyword evidence="5" id="KW-0732">Signal</keyword>
<dbReference type="PANTHER" id="PTHR11240:SF17">
    <property type="entry name" value="RIBONUCLEASE T2"/>
    <property type="match status" value="1"/>
</dbReference>
<dbReference type="SUPFAM" id="SSF55895">
    <property type="entry name" value="Ribonuclease Rh-like"/>
    <property type="match status" value="1"/>
</dbReference>
<accession>A0AAN7T229</accession>
<dbReference type="EC" id="4.6.1.19" evidence="2"/>
<dbReference type="GO" id="GO:0003723">
    <property type="term" value="F:RNA binding"/>
    <property type="evidence" value="ECO:0007669"/>
    <property type="project" value="InterPro"/>
</dbReference>
<comment type="caution">
    <text evidence="6">The sequence shown here is derived from an EMBL/GenBank/DDBJ whole genome shotgun (WGS) entry which is preliminary data.</text>
</comment>
<evidence type="ECO:0000313" key="6">
    <source>
        <dbReference type="EMBL" id="KAK5086502.1"/>
    </source>
</evidence>
<proteinExistence type="inferred from homology"/>
<feature type="chain" id="PRO_5042972823" description="ribonuclease T2" evidence="5">
    <location>
        <begin position="19"/>
        <end position="320"/>
    </location>
</feature>
<dbReference type="GO" id="GO:0033897">
    <property type="term" value="F:ribonuclease T2 activity"/>
    <property type="evidence" value="ECO:0007669"/>
    <property type="project" value="UniProtKB-EC"/>
</dbReference>
<dbReference type="GO" id="GO:0005576">
    <property type="term" value="C:extracellular region"/>
    <property type="evidence" value="ECO:0007669"/>
    <property type="project" value="TreeGrafter"/>
</dbReference>
<evidence type="ECO:0000313" key="7">
    <source>
        <dbReference type="Proteomes" id="UP001309876"/>
    </source>
</evidence>
<sequence length="320" mass="35703">MKVNSLSAASLLTGLALAQDLYPGLTTVNHTCAIKPQLRSCPAQSPSSVDTCCTETFGGLILLTQFWSTYTGLEAQGQLLPRDTWTLHGLWPDFCNGSYTQYCDLRRQYDPVPSPNTTNGLPNGTVVPPYRGAPVSTFLEAFQRYDLLDYMNTYWVNQRASNNEFWAHEFSKHATCFSTFQLPCYGPRYQNHSDVIDYFETTIEYYRRFPTWGWLAQNNIRPSNTTQVTLSDVQGTLARASGATPYVGCSGPRYNETDAGRGGNDTGRTVISEAWYYMHVFGRPQEGVAIPVNATGSSSNCARARNALWYYQTTPGSIRS</sequence>
<dbReference type="PANTHER" id="PTHR11240">
    <property type="entry name" value="RIBONUCLEASE T2"/>
    <property type="match status" value="1"/>
</dbReference>
<dbReference type="EMBL" id="JAVRRJ010000003">
    <property type="protein sequence ID" value="KAK5086502.1"/>
    <property type="molecule type" value="Genomic_DNA"/>
</dbReference>
<evidence type="ECO:0000256" key="3">
    <source>
        <dbReference type="ARBA" id="ARBA00022759"/>
    </source>
</evidence>
<evidence type="ECO:0000256" key="5">
    <source>
        <dbReference type="SAM" id="SignalP"/>
    </source>
</evidence>
<feature type="signal peptide" evidence="5">
    <location>
        <begin position="1"/>
        <end position="18"/>
    </location>
</feature>
<protein>
    <recommendedName>
        <fullName evidence="2">ribonuclease T2</fullName>
        <ecNumber evidence="2">4.6.1.19</ecNumber>
    </recommendedName>
</protein>
<dbReference type="GO" id="GO:0006401">
    <property type="term" value="P:RNA catabolic process"/>
    <property type="evidence" value="ECO:0007669"/>
    <property type="project" value="TreeGrafter"/>
</dbReference>
<dbReference type="PROSITE" id="PS00530">
    <property type="entry name" value="RNASE_T2_1"/>
    <property type="match status" value="1"/>
</dbReference>
<keyword evidence="3" id="KW-0255">Endonuclease</keyword>
<name>A0AAN7T229_9EURO</name>
<dbReference type="AlphaFoldDB" id="A0AAN7T229"/>
<evidence type="ECO:0000256" key="4">
    <source>
        <dbReference type="RuleBase" id="RU004328"/>
    </source>
</evidence>
<dbReference type="Proteomes" id="UP001309876">
    <property type="component" value="Unassembled WGS sequence"/>
</dbReference>
<gene>
    <name evidence="6" type="ORF">LTR05_003670</name>
</gene>
<organism evidence="6 7">
    <name type="scientific">Lithohypha guttulata</name>
    <dbReference type="NCBI Taxonomy" id="1690604"/>
    <lineage>
        <taxon>Eukaryota</taxon>
        <taxon>Fungi</taxon>
        <taxon>Dikarya</taxon>
        <taxon>Ascomycota</taxon>
        <taxon>Pezizomycotina</taxon>
        <taxon>Eurotiomycetes</taxon>
        <taxon>Chaetothyriomycetidae</taxon>
        <taxon>Chaetothyriales</taxon>
        <taxon>Trichomeriaceae</taxon>
        <taxon>Lithohypha</taxon>
    </lineage>
</organism>
<evidence type="ECO:0000256" key="1">
    <source>
        <dbReference type="ARBA" id="ARBA00007469"/>
    </source>
</evidence>